<dbReference type="SUPFAM" id="SSF50978">
    <property type="entry name" value="WD40 repeat-like"/>
    <property type="match status" value="1"/>
</dbReference>
<evidence type="ECO:0000256" key="2">
    <source>
        <dbReference type="ARBA" id="ARBA00022737"/>
    </source>
</evidence>
<dbReference type="Proteomes" id="UP000799444">
    <property type="component" value="Unassembled WGS sequence"/>
</dbReference>
<protein>
    <recommendedName>
        <fullName evidence="6">WD40 repeat-like protein</fullName>
    </recommendedName>
</protein>
<dbReference type="GO" id="GO:0080008">
    <property type="term" value="C:Cul4-RING E3 ubiquitin ligase complex"/>
    <property type="evidence" value="ECO:0007669"/>
    <property type="project" value="TreeGrafter"/>
</dbReference>
<evidence type="ECO:0000256" key="3">
    <source>
        <dbReference type="SAM" id="MobiDB-lite"/>
    </source>
</evidence>
<feature type="region of interest" description="Disordered" evidence="3">
    <location>
        <begin position="334"/>
        <end position="370"/>
    </location>
</feature>
<evidence type="ECO:0000313" key="5">
    <source>
        <dbReference type="Proteomes" id="UP000799444"/>
    </source>
</evidence>
<evidence type="ECO:0000256" key="1">
    <source>
        <dbReference type="ARBA" id="ARBA00022574"/>
    </source>
</evidence>
<dbReference type="PANTHER" id="PTHR44472">
    <property type="entry name" value="DDB1- AND CUL4-ASSOCIATED FACTOR 4-RELATED"/>
    <property type="match status" value="1"/>
</dbReference>
<name>A0A9P4V2J2_9PLEO</name>
<dbReference type="InterPro" id="IPR015943">
    <property type="entry name" value="WD40/YVTN_repeat-like_dom_sf"/>
</dbReference>
<comment type="caution">
    <text evidence="4">The sequence shown here is derived from an EMBL/GenBank/DDBJ whole genome shotgun (WGS) entry which is preliminary data.</text>
</comment>
<dbReference type="AlphaFoldDB" id="A0A9P4V2J2"/>
<accession>A0A9P4V2J2</accession>
<feature type="compositionally biased region" description="Basic and acidic residues" evidence="3">
    <location>
        <begin position="334"/>
        <end position="344"/>
    </location>
</feature>
<keyword evidence="2" id="KW-0677">Repeat</keyword>
<dbReference type="EMBL" id="ML996151">
    <property type="protein sequence ID" value="KAF2734218.1"/>
    <property type="molecule type" value="Genomic_DNA"/>
</dbReference>
<dbReference type="PANTHER" id="PTHR44472:SF1">
    <property type="entry name" value="DDB1 AND CUL4 ASSOCIATED FACTOR 4"/>
    <property type="match status" value="1"/>
</dbReference>
<keyword evidence="1" id="KW-0853">WD repeat</keyword>
<reference evidence="4" key="1">
    <citation type="journal article" date="2020" name="Stud. Mycol.">
        <title>101 Dothideomycetes genomes: a test case for predicting lifestyles and emergence of pathogens.</title>
        <authorList>
            <person name="Haridas S."/>
            <person name="Albert R."/>
            <person name="Binder M."/>
            <person name="Bloem J."/>
            <person name="Labutti K."/>
            <person name="Salamov A."/>
            <person name="Andreopoulos B."/>
            <person name="Baker S."/>
            <person name="Barry K."/>
            <person name="Bills G."/>
            <person name="Bluhm B."/>
            <person name="Cannon C."/>
            <person name="Castanera R."/>
            <person name="Culley D."/>
            <person name="Daum C."/>
            <person name="Ezra D."/>
            <person name="Gonzalez J."/>
            <person name="Henrissat B."/>
            <person name="Kuo A."/>
            <person name="Liang C."/>
            <person name="Lipzen A."/>
            <person name="Lutzoni F."/>
            <person name="Magnuson J."/>
            <person name="Mondo S."/>
            <person name="Nolan M."/>
            <person name="Ohm R."/>
            <person name="Pangilinan J."/>
            <person name="Park H.-J."/>
            <person name="Ramirez L."/>
            <person name="Alfaro M."/>
            <person name="Sun H."/>
            <person name="Tritt A."/>
            <person name="Yoshinaga Y."/>
            <person name="Zwiers L.-H."/>
            <person name="Turgeon B."/>
            <person name="Goodwin S."/>
            <person name="Spatafora J."/>
            <person name="Crous P."/>
            <person name="Grigoriev I."/>
        </authorList>
    </citation>
    <scope>NUCLEOTIDE SEQUENCE</scope>
    <source>
        <strain evidence="4">CBS 125425</strain>
    </source>
</reference>
<dbReference type="OrthoDB" id="128867at2759"/>
<evidence type="ECO:0008006" key="6">
    <source>
        <dbReference type="Google" id="ProtNLM"/>
    </source>
</evidence>
<organism evidence="4 5">
    <name type="scientific">Polyplosphaeria fusca</name>
    <dbReference type="NCBI Taxonomy" id="682080"/>
    <lineage>
        <taxon>Eukaryota</taxon>
        <taxon>Fungi</taxon>
        <taxon>Dikarya</taxon>
        <taxon>Ascomycota</taxon>
        <taxon>Pezizomycotina</taxon>
        <taxon>Dothideomycetes</taxon>
        <taxon>Pleosporomycetidae</taxon>
        <taxon>Pleosporales</taxon>
        <taxon>Tetraplosphaeriaceae</taxon>
        <taxon>Polyplosphaeria</taxon>
    </lineage>
</organism>
<dbReference type="InterPro" id="IPR052254">
    <property type="entry name" value="CUL4-DDB1_E3_ligase_receptor"/>
</dbReference>
<gene>
    <name evidence="4" type="ORF">EJ04DRAFT_437539</name>
</gene>
<dbReference type="Gene3D" id="2.130.10.10">
    <property type="entry name" value="YVTN repeat-like/Quinoprotein amine dehydrogenase"/>
    <property type="match status" value="1"/>
</dbReference>
<dbReference type="InterPro" id="IPR036322">
    <property type="entry name" value="WD40_repeat_dom_sf"/>
</dbReference>
<sequence>DKEKGKYFAIQTGSSAPNTNSKYTKYNINKEQRRLKKEAAASISKTRRKRIVRRDISTNHRHLHREIGNNTGLRFLQDAWPAAFATGCAPSLKVRHLNIRYFDHDPTTDSLYVTQGRAAWQLKAHRGPGIDGSEDAVSFDDSPLPLLAPIAQLTSDISSLHYLPGSGAMVMTSIGGDRPPLVYLADPGKDGPCIGEQLTHFPATAIWGSAPLPSFSESINTVSSKSTETVAVAASKHVLFVTRSEGATWQPKVFKGLSTDVLALEWSSPNELYVGQRSGDVHILDTREERMSAVLRHSTPVTHLRRVSSGQLVCKGLQDTLMLYDIRMAKAQRSHESPKLHEPYEPGEQWSSHSKRRKARKAGQYRSASHNISPTTPLLVFPYSNADDTELGMAVHPRLGLVAAVDDDGNILLWSLRNGDIVKDFKPSPVGYGPLQRIRCMKFIEDDGERAGPSLWSVWEGGITRFGW</sequence>
<feature type="compositionally biased region" description="Basic residues" evidence="3">
    <location>
        <begin position="353"/>
        <end position="363"/>
    </location>
</feature>
<proteinExistence type="predicted"/>
<evidence type="ECO:0000313" key="4">
    <source>
        <dbReference type="EMBL" id="KAF2734218.1"/>
    </source>
</evidence>
<feature type="non-terminal residue" evidence="4">
    <location>
        <position position="1"/>
    </location>
</feature>
<keyword evidence="5" id="KW-1185">Reference proteome</keyword>